<dbReference type="RefSeq" id="XP_026607946.1">
    <property type="nucleotide sequence ID" value="XM_026742101.1"/>
</dbReference>
<accession>A0A3D8T2I3</accession>
<dbReference type="EMBL" id="PVWQ01000001">
    <property type="protein sequence ID" value="RDW92763.1"/>
    <property type="molecule type" value="Genomic_DNA"/>
</dbReference>
<reference evidence="1 2" key="1">
    <citation type="journal article" date="2018" name="IMA Fungus">
        <title>IMA Genome-F 9: Draft genome sequence of Annulohypoxylon stygium, Aspergillus mulundensis, Berkeleyomyces basicola (syn. Thielaviopsis basicola), Ceratocystis smalleyi, two Cercospora beticola strains, Coleophoma cylindrospora, Fusarium fracticaudum, Phialophora cf. hyalina, and Morchella septimelata.</title>
        <authorList>
            <person name="Wingfield B.D."/>
            <person name="Bills G.F."/>
            <person name="Dong Y."/>
            <person name="Huang W."/>
            <person name="Nel W.J."/>
            <person name="Swalarsk-Parry B.S."/>
            <person name="Vaghefi N."/>
            <person name="Wilken P.M."/>
            <person name="An Z."/>
            <person name="de Beer Z.W."/>
            <person name="De Vos L."/>
            <person name="Chen L."/>
            <person name="Duong T.A."/>
            <person name="Gao Y."/>
            <person name="Hammerbacher A."/>
            <person name="Kikkert J.R."/>
            <person name="Li Y."/>
            <person name="Li H."/>
            <person name="Li K."/>
            <person name="Li Q."/>
            <person name="Liu X."/>
            <person name="Ma X."/>
            <person name="Naidoo K."/>
            <person name="Pethybridge S.J."/>
            <person name="Sun J."/>
            <person name="Steenkamp E.T."/>
            <person name="van der Nest M.A."/>
            <person name="van Wyk S."/>
            <person name="Wingfield M.J."/>
            <person name="Xiong C."/>
            <person name="Yue Q."/>
            <person name="Zhang X."/>
        </authorList>
    </citation>
    <scope>NUCLEOTIDE SEQUENCE [LARGE SCALE GENOMIC DNA]</scope>
    <source>
        <strain evidence="1 2">DSM 5745</strain>
    </source>
</reference>
<dbReference type="SUPFAM" id="SSF50998">
    <property type="entry name" value="Quinoprotein alcohol dehydrogenase-like"/>
    <property type="match status" value="1"/>
</dbReference>
<dbReference type="GeneID" id="38110455"/>
<comment type="caution">
    <text evidence="1">The sequence shown here is derived from an EMBL/GenBank/DDBJ whole genome shotgun (WGS) entry which is preliminary data.</text>
</comment>
<evidence type="ECO:0000313" key="1">
    <source>
        <dbReference type="EMBL" id="RDW92763.1"/>
    </source>
</evidence>
<evidence type="ECO:0008006" key="3">
    <source>
        <dbReference type="Google" id="ProtNLM"/>
    </source>
</evidence>
<dbReference type="Proteomes" id="UP000256690">
    <property type="component" value="Unassembled WGS sequence"/>
</dbReference>
<dbReference type="InterPro" id="IPR011047">
    <property type="entry name" value="Quinoprotein_ADH-like_sf"/>
</dbReference>
<organism evidence="1 2">
    <name type="scientific">Aspergillus mulundensis</name>
    <dbReference type="NCBI Taxonomy" id="1810919"/>
    <lineage>
        <taxon>Eukaryota</taxon>
        <taxon>Fungi</taxon>
        <taxon>Dikarya</taxon>
        <taxon>Ascomycota</taxon>
        <taxon>Pezizomycotina</taxon>
        <taxon>Eurotiomycetes</taxon>
        <taxon>Eurotiomycetidae</taxon>
        <taxon>Eurotiales</taxon>
        <taxon>Aspergillaceae</taxon>
        <taxon>Aspergillus</taxon>
        <taxon>Aspergillus subgen. Nidulantes</taxon>
    </lineage>
</organism>
<proteinExistence type="predicted"/>
<name>A0A3D8T2I3_9EURO</name>
<dbReference type="AlphaFoldDB" id="A0A3D8T2I3"/>
<sequence>MAPSPQTPTNAVQDTRTGTDPMQIFPFDIKTLIFEDFSVTDLGRSQCVNQPWQASVREWIAARGLKKHFPCDWARVTDNGNADRKDPKYADVTAKEFTACAAEDARFESWTSARAASWAEYKPESHRHFCASERYYAWVDNGSIFWQQAGYQRAGAGQRMPHDIRKVPVPIHAAGVERLLVSPTGIVILTEKNLCGEIEVKAIDLHSGKKLWTGEGKSFSPAILKGRPGQSPQDGMTLGWETFCLFGAKATQLRVYDLRTGKWLRDHSLPAYSVQEGAVQAKIQIHKLAGKETIICWGEIIQNRNRMTQILFFDAATGSRTQDIRTQVQASSADIKLQFSTKRHDLTFAILSISRAVVMVKYFAPGADGKYEETTTDALSIGIDNLGSITSFDSLAVDPFRGFVAGTTSLANVLVLCRIKPSALTGNRALRTEAGLMLRLADSSDAGRRLSGSIEDVDGTRVGICPGLVAKGMVALRDRLVVRCEESDGRGEPVFVVFEFGFSGMGDDLTTEQGEYSQVFA</sequence>
<gene>
    <name evidence="1" type="ORF">DSM5745_00085</name>
</gene>
<keyword evidence="2" id="KW-1185">Reference proteome</keyword>
<dbReference type="OrthoDB" id="5281133at2759"/>
<protein>
    <recommendedName>
        <fullName evidence="3">F-box domain-containing protein</fullName>
    </recommendedName>
</protein>
<evidence type="ECO:0000313" key="2">
    <source>
        <dbReference type="Proteomes" id="UP000256690"/>
    </source>
</evidence>